<dbReference type="GO" id="GO:0004497">
    <property type="term" value="F:monooxygenase activity"/>
    <property type="evidence" value="ECO:0007669"/>
    <property type="project" value="UniProtKB-KW"/>
</dbReference>
<dbReference type="PANTHER" id="PTHR13789">
    <property type="entry name" value="MONOOXYGENASE"/>
    <property type="match status" value="1"/>
</dbReference>
<dbReference type="STRING" id="569365.A0A0D2DG58"/>
<keyword evidence="5" id="KW-0503">Monooxygenase</keyword>
<keyword evidence="8" id="KW-1185">Reference proteome</keyword>
<reference evidence="7 8" key="1">
    <citation type="submission" date="2015-01" db="EMBL/GenBank/DDBJ databases">
        <title>The Genome Sequence of Cladophialophora immunda CBS83496.</title>
        <authorList>
            <consortium name="The Broad Institute Genomics Platform"/>
            <person name="Cuomo C."/>
            <person name="de Hoog S."/>
            <person name="Gorbushina A."/>
            <person name="Stielow B."/>
            <person name="Teixiera M."/>
            <person name="Abouelleil A."/>
            <person name="Chapman S.B."/>
            <person name="Priest M."/>
            <person name="Young S.K."/>
            <person name="Wortman J."/>
            <person name="Nusbaum C."/>
            <person name="Birren B."/>
        </authorList>
    </citation>
    <scope>NUCLEOTIDE SEQUENCE [LARGE SCALE GENOMIC DNA]</scope>
    <source>
        <strain evidence="7 8">CBS 83496</strain>
    </source>
</reference>
<dbReference type="HOGENOM" id="CLU_009665_19_3_1"/>
<comment type="similarity">
    <text evidence="1">Belongs to the paxM FAD-dependent monooxygenase family.</text>
</comment>
<dbReference type="Gene3D" id="3.50.50.60">
    <property type="entry name" value="FAD/NAD(P)-binding domain"/>
    <property type="match status" value="1"/>
</dbReference>
<dbReference type="EMBL" id="KN847040">
    <property type="protein sequence ID" value="KIW34729.1"/>
    <property type="molecule type" value="Genomic_DNA"/>
</dbReference>
<evidence type="ECO:0000313" key="8">
    <source>
        <dbReference type="Proteomes" id="UP000054466"/>
    </source>
</evidence>
<dbReference type="OrthoDB" id="420606at2759"/>
<protein>
    <recommendedName>
        <fullName evidence="6">FAD-binding domain-containing protein</fullName>
    </recommendedName>
</protein>
<dbReference type="PANTHER" id="PTHR13789:SF306">
    <property type="entry name" value="HYDROXYLASE, PUTATIVE-RELATED"/>
    <property type="match status" value="1"/>
</dbReference>
<evidence type="ECO:0000256" key="3">
    <source>
        <dbReference type="ARBA" id="ARBA00022827"/>
    </source>
</evidence>
<dbReference type="Pfam" id="PF01494">
    <property type="entry name" value="FAD_binding_3"/>
    <property type="match status" value="1"/>
</dbReference>
<dbReference type="VEuPathDB" id="FungiDB:PV07_01487"/>
<dbReference type="InterPro" id="IPR050493">
    <property type="entry name" value="FAD-dep_Monooxygenase_BioMet"/>
</dbReference>
<dbReference type="GeneID" id="27340681"/>
<proteinExistence type="inferred from homology"/>
<dbReference type="AlphaFoldDB" id="A0A0D2DG58"/>
<feature type="domain" description="FAD-binding" evidence="6">
    <location>
        <begin position="4"/>
        <end position="367"/>
    </location>
</feature>
<keyword evidence="4" id="KW-0560">Oxidoreductase</keyword>
<organism evidence="7 8">
    <name type="scientific">Cladophialophora immunda</name>
    <dbReference type="NCBI Taxonomy" id="569365"/>
    <lineage>
        <taxon>Eukaryota</taxon>
        <taxon>Fungi</taxon>
        <taxon>Dikarya</taxon>
        <taxon>Ascomycota</taxon>
        <taxon>Pezizomycotina</taxon>
        <taxon>Eurotiomycetes</taxon>
        <taxon>Chaetothyriomycetidae</taxon>
        <taxon>Chaetothyriales</taxon>
        <taxon>Herpotrichiellaceae</taxon>
        <taxon>Cladophialophora</taxon>
    </lineage>
</organism>
<dbReference type="InterPro" id="IPR036188">
    <property type="entry name" value="FAD/NAD-bd_sf"/>
</dbReference>
<evidence type="ECO:0000259" key="6">
    <source>
        <dbReference type="Pfam" id="PF01494"/>
    </source>
</evidence>
<dbReference type="GO" id="GO:0071949">
    <property type="term" value="F:FAD binding"/>
    <property type="evidence" value="ECO:0007669"/>
    <property type="project" value="InterPro"/>
</dbReference>
<dbReference type="SUPFAM" id="SSF54373">
    <property type="entry name" value="FAD-linked reductases, C-terminal domain"/>
    <property type="match status" value="1"/>
</dbReference>
<dbReference type="PRINTS" id="PR00420">
    <property type="entry name" value="RNGMNOXGNASE"/>
</dbReference>
<dbReference type="InterPro" id="IPR002938">
    <property type="entry name" value="FAD-bd"/>
</dbReference>
<evidence type="ECO:0000256" key="5">
    <source>
        <dbReference type="ARBA" id="ARBA00023033"/>
    </source>
</evidence>
<keyword evidence="2" id="KW-0285">Flavoprotein</keyword>
<dbReference type="Proteomes" id="UP000054466">
    <property type="component" value="Unassembled WGS sequence"/>
</dbReference>
<name>A0A0D2DG58_9EURO</name>
<sequence length="477" mass="53358">MPELNVGICGAGIGGLAAAIAIRKAGAKVTVLEAAPELGEIGAGIQMTPNVARLLMKWGVDKVIGDDLVEFEELNMRRKDGTLIGYTKTIPNVRKYAFDLTRTASIVYANISELFGWFHRMHLHAGLAEVARREGANLVIDARVEKIDWTSSPSNKVTVTTAKGQSWIFDLLIGADGVRSTVRQALMPHVKPAPPTGNCAYRALVPYDEIRRDPIAKELIEKLTMEVWMADKSYIISYPISGGKQFNMVLSHHVDHLVDDVQDVDMEKDFRQTYKDYDPRIKRIVDMVTSARRWPLLVTGPLESWSSKEKNIVLMGDAAHSMTNHMAQGAATSMEDGAFLARTLARVVEDKITIAQAIEIYEKTRMPKAYYKQQVSFINGAIWQVPDGPIQEARDKAMAPELKGEQFMRSPNLYGDPVTTLSVYNYDAEEDAEIAIRAFLGKCEPYDVKTGVTDRELERFVGWWWPKDKIPLRASKL</sequence>
<evidence type="ECO:0000256" key="2">
    <source>
        <dbReference type="ARBA" id="ARBA00022630"/>
    </source>
</evidence>
<gene>
    <name evidence="7" type="ORF">PV07_01487</name>
</gene>
<evidence type="ECO:0000313" key="7">
    <source>
        <dbReference type="EMBL" id="KIW34729.1"/>
    </source>
</evidence>
<evidence type="ECO:0000256" key="4">
    <source>
        <dbReference type="ARBA" id="ARBA00023002"/>
    </source>
</evidence>
<accession>A0A0D2DG58</accession>
<dbReference type="SUPFAM" id="SSF51905">
    <property type="entry name" value="FAD/NAD(P)-binding domain"/>
    <property type="match status" value="1"/>
</dbReference>
<evidence type="ECO:0000256" key="1">
    <source>
        <dbReference type="ARBA" id="ARBA00007992"/>
    </source>
</evidence>
<keyword evidence="3" id="KW-0274">FAD</keyword>
<dbReference type="RefSeq" id="XP_016254945.1">
    <property type="nucleotide sequence ID" value="XM_016388017.1"/>
</dbReference>